<dbReference type="AlphaFoldDB" id="A0A0C6FG76"/>
<dbReference type="Gene3D" id="3.40.50.300">
    <property type="entry name" value="P-loop containing nucleotide triphosphate hydrolases"/>
    <property type="match status" value="1"/>
</dbReference>
<dbReference type="EMBL" id="AP014704">
    <property type="protein sequence ID" value="BAQ44069.1"/>
    <property type="molecule type" value="Genomic_DNA"/>
</dbReference>
<dbReference type="PATRIC" id="fig|270351.10.peg.602"/>
<dbReference type="GO" id="GO:0005524">
    <property type="term" value="F:ATP binding"/>
    <property type="evidence" value="ECO:0007669"/>
    <property type="project" value="InterPro"/>
</dbReference>
<proteinExistence type="predicted"/>
<keyword evidence="2" id="KW-0808">Transferase</keyword>
<dbReference type="STRING" id="270351.Maq22A_c03095"/>
<gene>
    <name evidence="2" type="primary">hprK</name>
    <name evidence="2" type="ORF">Maq22A_c03095</name>
</gene>
<evidence type="ECO:0000259" key="1">
    <source>
        <dbReference type="Pfam" id="PF07475"/>
    </source>
</evidence>
<dbReference type="KEGG" id="maqu:Maq22A_c03095"/>
<name>A0A0C6FG76_9HYPH</name>
<reference evidence="3" key="2">
    <citation type="submission" date="2015-01" db="EMBL/GenBank/DDBJ databases">
        <title>Complete genome sequence of Methylobacterium aquaticum strain 22A.</title>
        <authorList>
            <person name="Tani A."/>
            <person name="Ogura Y."/>
            <person name="Hayashi T."/>
        </authorList>
    </citation>
    <scope>NUCLEOTIDE SEQUENCE [LARGE SCALE GENOMIC DNA]</scope>
    <source>
        <strain evidence="3">MA-22A</strain>
    </source>
</reference>
<keyword evidence="2" id="KW-0418">Kinase</keyword>
<feature type="domain" description="HPr kinase/phosphorylase C-terminal" evidence="1">
    <location>
        <begin position="6"/>
        <end position="91"/>
    </location>
</feature>
<dbReference type="GO" id="GO:0000155">
    <property type="term" value="F:phosphorelay sensor kinase activity"/>
    <property type="evidence" value="ECO:0007669"/>
    <property type="project" value="InterPro"/>
</dbReference>
<accession>A0A0C6FG76</accession>
<dbReference type="GO" id="GO:0006109">
    <property type="term" value="P:regulation of carbohydrate metabolic process"/>
    <property type="evidence" value="ECO:0007669"/>
    <property type="project" value="InterPro"/>
</dbReference>
<reference evidence="2 3" key="1">
    <citation type="journal article" date="2015" name="Genome Announc.">
        <title>Complete Genome Sequence of Methylobacterium aquaticum Strain 22A, Isolated from Racomitrium japonicum Moss.</title>
        <authorList>
            <person name="Tani A."/>
            <person name="Ogura Y."/>
            <person name="Hayashi T."/>
            <person name="Kimbara K."/>
        </authorList>
    </citation>
    <scope>NUCLEOTIDE SEQUENCE [LARGE SCALE GENOMIC DNA]</scope>
    <source>
        <strain evidence="2 3">MA-22A</strain>
    </source>
</reference>
<sequence>MTARASSTATVHASCVVVGEDGILVRGEAGSGKSTLARDLLDLGARYGMFAALVGDDRVVLTYRHGRLVAAPHPALAGLVEVRGLGLQAVDATAPSAILRLVVDLAEEAPRMPEEGAETVLLRGVRLPRMILSRGPGRAETVLWHWRRLRVMMMTD</sequence>
<evidence type="ECO:0000313" key="3">
    <source>
        <dbReference type="Proteomes" id="UP000061432"/>
    </source>
</evidence>
<dbReference type="Proteomes" id="UP000061432">
    <property type="component" value="Chromosome"/>
</dbReference>
<dbReference type="CDD" id="cd01918">
    <property type="entry name" value="HprK_C"/>
    <property type="match status" value="1"/>
</dbReference>
<dbReference type="InterPro" id="IPR027417">
    <property type="entry name" value="P-loop_NTPase"/>
</dbReference>
<dbReference type="InterPro" id="IPR011104">
    <property type="entry name" value="Hpr_kin/Pase_C"/>
</dbReference>
<dbReference type="RefSeq" id="WP_167543877.1">
    <property type="nucleotide sequence ID" value="NZ_AP014704.1"/>
</dbReference>
<dbReference type="Pfam" id="PF07475">
    <property type="entry name" value="Hpr_kinase_C"/>
    <property type="match status" value="1"/>
</dbReference>
<organism evidence="2 3">
    <name type="scientific">Methylobacterium aquaticum</name>
    <dbReference type="NCBI Taxonomy" id="270351"/>
    <lineage>
        <taxon>Bacteria</taxon>
        <taxon>Pseudomonadati</taxon>
        <taxon>Pseudomonadota</taxon>
        <taxon>Alphaproteobacteria</taxon>
        <taxon>Hyphomicrobiales</taxon>
        <taxon>Methylobacteriaceae</taxon>
        <taxon>Methylobacterium</taxon>
    </lineage>
</organism>
<protein>
    <submittedName>
        <fullName evidence="2">Serine kinase</fullName>
    </submittedName>
</protein>
<dbReference type="SUPFAM" id="SSF53795">
    <property type="entry name" value="PEP carboxykinase-like"/>
    <property type="match status" value="1"/>
</dbReference>
<evidence type="ECO:0000313" key="2">
    <source>
        <dbReference type="EMBL" id="BAQ44069.1"/>
    </source>
</evidence>